<keyword evidence="4" id="KW-0862">Zinc</keyword>
<evidence type="ECO:0000313" key="8">
    <source>
        <dbReference type="Proteomes" id="UP000237144"/>
    </source>
</evidence>
<dbReference type="Gene3D" id="3.40.830.10">
    <property type="entry name" value="LigB-like"/>
    <property type="match status" value="1"/>
</dbReference>
<dbReference type="PANTHER" id="PTHR30096:SF1">
    <property type="entry name" value="AROMATIC RING-OPENING DIOXYGENASE FAMILY PROTEIN (AFU_ORTHOLOGUE AFUA_7G00640)"/>
    <property type="match status" value="1"/>
</dbReference>
<dbReference type="InterPro" id="IPR014436">
    <property type="entry name" value="Extradiol_dOase_DODA"/>
</dbReference>
<dbReference type="InterPro" id="IPR004183">
    <property type="entry name" value="Xdiol_dOase_suB"/>
</dbReference>
<dbReference type="GO" id="GO:0008270">
    <property type="term" value="F:zinc ion binding"/>
    <property type="evidence" value="ECO:0007669"/>
    <property type="project" value="InterPro"/>
</dbReference>
<comment type="cofactor">
    <cofactor evidence="1">
        <name>Zn(2+)</name>
        <dbReference type="ChEBI" id="CHEBI:29105"/>
    </cofactor>
</comment>
<dbReference type="Pfam" id="PF02900">
    <property type="entry name" value="LigB"/>
    <property type="match status" value="1"/>
</dbReference>
<name>A0A2S5BBR8_9BASI</name>
<keyword evidence="3" id="KW-0479">Metal-binding</keyword>
<dbReference type="EMBL" id="PJQD01000028">
    <property type="protein sequence ID" value="POY74193.1"/>
    <property type="molecule type" value="Genomic_DNA"/>
</dbReference>
<comment type="similarity">
    <text evidence="2">Belongs to the DODA-type extradiol aromatic ring-opening dioxygenase family.</text>
</comment>
<sequence>MAKHPTPVILCSHGSTMMLGEDSTAGRYWEEVGKEAMKRGIKGVVFMGAHWEVGGAGVEIASNPGKDAVVKQPVAWVTPDKYVDYEINASPELAERVQHLLEDAGIEAKLKPDLEWIHDTFLVMNWMFPKSSPPVTVISTNAYYDPHLHVAIGAAVRPLRFEDVLIIGTGGAVHNLYRNAWTNIILYRDNFAQTKPPQQWALDFRNEALDAFTKNSGPALRRAAMRLMRHPLFRDAHGTDDHYAPCLFAAGAAGDEDDVGTKNTSPAEVWELEQMCNTQFQFGEWAPIKA</sequence>
<dbReference type="GO" id="GO:0008198">
    <property type="term" value="F:ferrous iron binding"/>
    <property type="evidence" value="ECO:0007669"/>
    <property type="project" value="InterPro"/>
</dbReference>
<dbReference type="CDD" id="cd07363">
    <property type="entry name" value="45_DOPA_Dioxygenase"/>
    <property type="match status" value="1"/>
</dbReference>
<evidence type="ECO:0000259" key="6">
    <source>
        <dbReference type="Pfam" id="PF02900"/>
    </source>
</evidence>
<evidence type="ECO:0000256" key="4">
    <source>
        <dbReference type="ARBA" id="ARBA00022833"/>
    </source>
</evidence>
<evidence type="ECO:0000256" key="5">
    <source>
        <dbReference type="ARBA" id="ARBA00023002"/>
    </source>
</evidence>
<dbReference type="OrthoDB" id="7396853at2759"/>
<dbReference type="GO" id="GO:0016702">
    <property type="term" value="F:oxidoreductase activity, acting on single donors with incorporation of molecular oxygen, incorporation of two atoms of oxygen"/>
    <property type="evidence" value="ECO:0007669"/>
    <property type="project" value="UniProtKB-ARBA"/>
</dbReference>
<evidence type="ECO:0000256" key="1">
    <source>
        <dbReference type="ARBA" id="ARBA00001947"/>
    </source>
</evidence>
<keyword evidence="5" id="KW-0560">Oxidoreductase</keyword>
<proteinExistence type="inferred from homology"/>
<gene>
    <name evidence="7" type="ORF">BMF94_2767</name>
</gene>
<comment type="caution">
    <text evidence="7">The sequence shown here is derived from an EMBL/GenBank/DDBJ whole genome shotgun (WGS) entry which is preliminary data.</text>
</comment>
<evidence type="ECO:0000256" key="3">
    <source>
        <dbReference type="ARBA" id="ARBA00022723"/>
    </source>
</evidence>
<dbReference type="SUPFAM" id="SSF53213">
    <property type="entry name" value="LigB-like"/>
    <property type="match status" value="1"/>
</dbReference>
<protein>
    <recommendedName>
        <fullName evidence="6">Extradiol ring-cleavage dioxygenase class III enzyme subunit B domain-containing protein</fullName>
    </recommendedName>
</protein>
<keyword evidence="8" id="KW-1185">Reference proteome</keyword>
<organism evidence="7 8">
    <name type="scientific">Rhodotorula taiwanensis</name>
    <dbReference type="NCBI Taxonomy" id="741276"/>
    <lineage>
        <taxon>Eukaryota</taxon>
        <taxon>Fungi</taxon>
        <taxon>Dikarya</taxon>
        <taxon>Basidiomycota</taxon>
        <taxon>Pucciniomycotina</taxon>
        <taxon>Microbotryomycetes</taxon>
        <taxon>Sporidiobolales</taxon>
        <taxon>Sporidiobolaceae</taxon>
        <taxon>Rhodotorula</taxon>
    </lineage>
</organism>
<reference evidence="7 8" key="1">
    <citation type="journal article" date="2018" name="Front. Microbiol.">
        <title>Prospects for Fungal Bioremediation of Acidic Radioactive Waste Sites: Characterization and Genome Sequence of Rhodotorula taiwanensis MD1149.</title>
        <authorList>
            <person name="Tkavc R."/>
            <person name="Matrosova V.Y."/>
            <person name="Grichenko O.E."/>
            <person name="Gostincar C."/>
            <person name="Volpe R.P."/>
            <person name="Klimenkova P."/>
            <person name="Gaidamakova E.K."/>
            <person name="Zhou C.E."/>
            <person name="Stewart B.J."/>
            <person name="Lyman M.G."/>
            <person name="Malfatti S.A."/>
            <person name="Rubinfeld B."/>
            <person name="Courtot M."/>
            <person name="Singh J."/>
            <person name="Dalgard C.L."/>
            <person name="Hamilton T."/>
            <person name="Frey K.G."/>
            <person name="Gunde-Cimerman N."/>
            <person name="Dugan L."/>
            <person name="Daly M.J."/>
        </authorList>
    </citation>
    <scope>NUCLEOTIDE SEQUENCE [LARGE SCALE GENOMIC DNA]</scope>
    <source>
        <strain evidence="7 8">MD1149</strain>
    </source>
</reference>
<dbReference type="STRING" id="741276.A0A2S5BBR8"/>
<dbReference type="AlphaFoldDB" id="A0A2S5BBR8"/>
<dbReference type="PIRSF" id="PIRSF006157">
    <property type="entry name" value="Doxgns_DODA"/>
    <property type="match status" value="1"/>
</dbReference>
<evidence type="ECO:0000256" key="2">
    <source>
        <dbReference type="ARBA" id="ARBA00007581"/>
    </source>
</evidence>
<dbReference type="PANTHER" id="PTHR30096">
    <property type="entry name" value="4,5-DOPA DIOXYGENASE EXTRADIOL-LIKE PROTEIN"/>
    <property type="match status" value="1"/>
</dbReference>
<evidence type="ECO:0000313" key="7">
    <source>
        <dbReference type="EMBL" id="POY74193.1"/>
    </source>
</evidence>
<accession>A0A2S5BBR8</accession>
<dbReference type="Proteomes" id="UP000237144">
    <property type="component" value="Unassembled WGS sequence"/>
</dbReference>
<feature type="domain" description="Extradiol ring-cleavage dioxygenase class III enzyme subunit B" evidence="6">
    <location>
        <begin position="9"/>
        <end position="275"/>
    </location>
</feature>